<protein>
    <submittedName>
        <fullName evidence="2">RHS repeat-associated core domain-containing protein</fullName>
    </submittedName>
</protein>
<dbReference type="NCBIfam" id="TIGR03696">
    <property type="entry name" value="Rhs_assc_core"/>
    <property type="match status" value="1"/>
</dbReference>
<sequence length="665" mass="73986">MYQQINTATPTLQFFGHEEGRFRPSTYAAAFGGFAADYFIKDHLGNTRTVLTDEQITNIYPAATLEDGAVTTEQGYYNINTAAITAKSTLPAFNNPPDNTFNYPNNNGNPPVNNNPSSNTAATSAKLYRLNASNGDKIGLGITLQVMAGDKIDIFGKSYWKDYNTGGNNANSNITPNIIASNFAGTHTANTSSEAYYGIQNKLTSYSGDYWGIYYGFLQYAAGRYTYYSNPNLTTPKAFINYMIFDEQYNYVTGGSSAVGGPNTVKSHHDIDGAMQGISIPKNGYIYIFCSNESPVDVFFDNLQVVQTKGPLVEETHYYPFGLTMAGISSKAANTLENKYLYSGKEKQDKEFSDGSGLELYDYGARFYDAQIGRWHKTDGKAELYFATSPYVYALNQPTHAIDPDGNVVIFINGNHFNTPSQGAPGASYWRTTQTVITGYHNDHDDYYNWSGPIYGKREVQFDGLVMSQLNDHHTPRYYDGSLGGNHALDITGEDRGMYASDRIQAGYNQGKIDAATIIANLERDKNHNIIETIKVITHSMGGAYGNGFVKALKEYIRTLPLELQKQIKITLVADFDPFDGSEIIADSDIKTQQFKHKGTFWENLKFWNLSWLANEDEKGLNQEDILTNKGTSTSHILSSFLGEISLLSEGTYKWNNEQNKFVKQ</sequence>
<evidence type="ECO:0000313" key="2">
    <source>
        <dbReference type="EMBL" id="MFC4230617.1"/>
    </source>
</evidence>
<organism evidence="2 3">
    <name type="scientific">Parasediminibacterium paludis</name>
    <dbReference type="NCBI Taxonomy" id="908966"/>
    <lineage>
        <taxon>Bacteria</taxon>
        <taxon>Pseudomonadati</taxon>
        <taxon>Bacteroidota</taxon>
        <taxon>Chitinophagia</taxon>
        <taxon>Chitinophagales</taxon>
        <taxon>Chitinophagaceae</taxon>
        <taxon>Parasediminibacterium</taxon>
    </lineage>
</organism>
<evidence type="ECO:0000313" key="3">
    <source>
        <dbReference type="Proteomes" id="UP001595906"/>
    </source>
</evidence>
<dbReference type="EMBL" id="JBHSDC010000002">
    <property type="protein sequence ID" value="MFC4230617.1"/>
    <property type="molecule type" value="Genomic_DNA"/>
</dbReference>
<keyword evidence="3" id="KW-1185">Reference proteome</keyword>
<proteinExistence type="predicted"/>
<dbReference type="InterPro" id="IPR022385">
    <property type="entry name" value="Rhs_assc_core"/>
</dbReference>
<feature type="compositionally biased region" description="Low complexity" evidence="1">
    <location>
        <begin position="97"/>
        <end position="119"/>
    </location>
</feature>
<dbReference type="PANTHER" id="PTHR32305">
    <property type="match status" value="1"/>
</dbReference>
<dbReference type="RefSeq" id="WP_379011899.1">
    <property type="nucleotide sequence ID" value="NZ_JBHSDC010000002.1"/>
</dbReference>
<reference evidence="3" key="1">
    <citation type="journal article" date="2019" name="Int. J. Syst. Evol. Microbiol.">
        <title>The Global Catalogue of Microorganisms (GCM) 10K type strain sequencing project: providing services to taxonomists for standard genome sequencing and annotation.</title>
        <authorList>
            <consortium name="The Broad Institute Genomics Platform"/>
            <consortium name="The Broad Institute Genome Sequencing Center for Infectious Disease"/>
            <person name="Wu L."/>
            <person name="Ma J."/>
        </authorList>
    </citation>
    <scope>NUCLEOTIDE SEQUENCE [LARGE SCALE GENOMIC DNA]</scope>
    <source>
        <strain evidence="3">CECT 8010</strain>
    </source>
</reference>
<dbReference type="Gene3D" id="2.180.10.10">
    <property type="entry name" value="RHS repeat-associated core"/>
    <property type="match status" value="1"/>
</dbReference>
<feature type="region of interest" description="Disordered" evidence="1">
    <location>
        <begin position="97"/>
        <end position="120"/>
    </location>
</feature>
<dbReference type="InterPro" id="IPR050708">
    <property type="entry name" value="T6SS_VgrG/RHS"/>
</dbReference>
<accession>A0ABV8PUP7</accession>
<gene>
    <name evidence="2" type="ORF">ACFOW1_01855</name>
</gene>
<name>A0ABV8PUP7_9BACT</name>
<comment type="caution">
    <text evidence="2">The sequence shown here is derived from an EMBL/GenBank/DDBJ whole genome shotgun (WGS) entry which is preliminary data.</text>
</comment>
<dbReference type="PANTHER" id="PTHR32305:SF15">
    <property type="entry name" value="PROTEIN RHSA-RELATED"/>
    <property type="match status" value="1"/>
</dbReference>
<dbReference type="Proteomes" id="UP001595906">
    <property type="component" value="Unassembled WGS sequence"/>
</dbReference>
<evidence type="ECO:0000256" key="1">
    <source>
        <dbReference type="SAM" id="MobiDB-lite"/>
    </source>
</evidence>